<organism evidence="1 2">
    <name type="scientific">Cichorium intybus</name>
    <name type="common">Chicory</name>
    <dbReference type="NCBI Taxonomy" id="13427"/>
    <lineage>
        <taxon>Eukaryota</taxon>
        <taxon>Viridiplantae</taxon>
        <taxon>Streptophyta</taxon>
        <taxon>Embryophyta</taxon>
        <taxon>Tracheophyta</taxon>
        <taxon>Spermatophyta</taxon>
        <taxon>Magnoliopsida</taxon>
        <taxon>eudicotyledons</taxon>
        <taxon>Gunneridae</taxon>
        <taxon>Pentapetalae</taxon>
        <taxon>asterids</taxon>
        <taxon>campanulids</taxon>
        <taxon>Asterales</taxon>
        <taxon>Asteraceae</taxon>
        <taxon>Cichorioideae</taxon>
        <taxon>Cichorieae</taxon>
        <taxon>Cichoriinae</taxon>
        <taxon>Cichorium</taxon>
    </lineage>
</organism>
<protein>
    <submittedName>
        <fullName evidence="1">Uncharacterized protein</fullName>
    </submittedName>
</protein>
<keyword evidence="2" id="KW-1185">Reference proteome</keyword>
<reference evidence="2" key="1">
    <citation type="journal article" date="2022" name="Mol. Ecol. Resour.">
        <title>The genomes of chicory, endive, great burdock and yacon provide insights into Asteraceae palaeo-polyploidization history and plant inulin production.</title>
        <authorList>
            <person name="Fan W."/>
            <person name="Wang S."/>
            <person name="Wang H."/>
            <person name="Wang A."/>
            <person name="Jiang F."/>
            <person name="Liu H."/>
            <person name="Zhao H."/>
            <person name="Xu D."/>
            <person name="Zhang Y."/>
        </authorList>
    </citation>
    <scope>NUCLEOTIDE SEQUENCE [LARGE SCALE GENOMIC DNA]</scope>
    <source>
        <strain evidence="2">cv. Punajuju</strain>
    </source>
</reference>
<sequence length="368" mass="41358">MRYTGKFRFPGRSSFSSSPTSSDDGTRGKLTDIIPGRLSVDENKLRQRSYSRTKSDHSFSDDSECSDMGSPFISNSPASYMAPTLSSRKSAIEKVMKKANSLSKWGSSASRPESPPTPTSTSFSRSKPPTSPSKKGKKNFLHMGLDLIKSKKNGSDCLSPLGSGMGMVESVHQLRMMHGSWMRWRYANARANVANETLEDKVKKDLLHVWENMAKLQQSVLQKKLRLEKEKLEMKLNFILHAQMKMLEGWRDIERKHTSNVLMTKDCLEGVACKIPLIEGAKMDPQTSLLTLRHATDLVAAVMSTMSSLMPTAYVTVSTFSELAKVMIEEKLLLEECLEHFRVISALEIEERSLRCNIIEFASFDNQQ</sequence>
<dbReference type="Proteomes" id="UP001055811">
    <property type="component" value="Linkage Group LG03"/>
</dbReference>
<evidence type="ECO:0000313" key="1">
    <source>
        <dbReference type="EMBL" id="KAI3765601.1"/>
    </source>
</evidence>
<reference evidence="1 2" key="2">
    <citation type="journal article" date="2022" name="Mol. Ecol. Resour.">
        <title>The genomes of chicory, endive, great burdock and yacon provide insights into Asteraceae paleo-polyploidization history and plant inulin production.</title>
        <authorList>
            <person name="Fan W."/>
            <person name="Wang S."/>
            <person name="Wang H."/>
            <person name="Wang A."/>
            <person name="Jiang F."/>
            <person name="Liu H."/>
            <person name="Zhao H."/>
            <person name="Xu D."/>
            <person name="Zhang Y."/>
        </authorList>
    </citation>
    <scope>NUCLEOTIDE SEQUENCE [LARGE SCALE GENOMIC DNA]</scope>
    <source>
        <strain evidence="2">cv. Punajuju</strain>
        <tissue evidence="1">Leaves</tissue>
    </source>
</reference>
<comment type="caution">
    <text evidence="1">The sequence shown here is derived from an EMBL/GenBank/DDBJ whole genome shotgun (WGS) entry which is preliminary data.</text>
</comment>
<accession>A0ACB9F3T5</accession>
<evidence type="ECO:0000313" key="2">
    <source>
        <dbReference type="Proteomes" id="UP001055811"/>
    </source>
</evidence>
<gene>
    <name evidence="1" type="ORF">L2E82_15639</name>
</gene>
<name>A0ACB9F3T5_CICIN</name>
<dbReference type="EMBL" id="CM042011">
    <property type="protein sequence ID" value="KAI3765601.1"/>
    <property type="molecule type" value="Genomic_DNA"/>
</dbReference>
<proteinExistence type="predicted"/>